<dbReference type="Proteomes" id="UP000274483">
    <property type="component" value="Chromosome"/>
</dbReference>
<protein>
    <recommendedName>
        <fullName evidence="4">GtrA-like protein domain-containing protein</fullName>
    </recommendedName>
</protein>
<accession>A0ABM7C5C4</accession>
<evidence type="ECO:0000256" key="1">
    <source>
        <dbReference type="SAM" id="Phobius"/>
    </source>
</evidence>
<evidence type="ECO:0008006" key="4">
    <source>
        <dbReference type="Google" id="ProtNLM"/>
    </source>
</evidence>
<organism evidence="2 3">
    <name type="scientific">Kaistella daneshvariae</name>
    <dbReference type="NCBI Taxonomy" id="2487074"/>
    <lineage>
        <taxon>Bacteria</taxon>
        <taxon>Pseudomonadati</taxon>
        <taxon>Bacteroidota</taxon>
        <taxon>Flavobacteriia</taxon>
        <taxon>Flavobacteriales</taxon>
        <taxon>Weeksellaceae</taxon>
        <taxon>Chryseobacterium group</taxon>
        <taxon>Kaistella</taxon>
    </lineage>
</organism>
<keyword evidence="1" id="KW-0812">Transmembrane</keyword>
<keyword evidence="1" id="KW-1133">Transmembrane helix</keyword>
<feature type="transmembrane region" description="Helical" evidence="1">
    <location>
        <begin position="97"/>
        <end position="120"/>
    </location>
</feature>
<evidence type="ECO:0000313" key="3">
    <source>
        <dbReference type="Proteomes" id="UP000274483"/>
    </source>
</evidence>
<keyword evidence="1" id="KW-0472">Membrane</keyword>
<name>A0ABM7C5C4_9FLAO</name>
<feature type="transmembrane region" description="Helical" evidence="1">
    <location>
        <begin position="58"/>
        <end position="76"/>
    </location>
</feature>
<reference evidence="2 3" key="1">
    <citation type="submission" date="2018-11" db="EMBL/GenBank/DDBJ databases">
        <title>Proposal to divide the Flavobacteriaceae and reorganize its genera based on Amino Acid Identity values calculated from whole genome sequences.</title>
        <authorList>
            <person name="Nicholson A.C."/>
            <person name="Gulvik C.A."/>
            <person name="Whitney A.M."/>
            <person name="Humrighouse B.W."/>
            <person name="Bell M."/>
            <person name="Holmes B."/>
            <person name="Steigerwalt A.G."/>
            <person name="Villarma A."/>
            <person name="Sheth M."/>
            <person name="Batra D."/>
            <person name="Pryor J."/>
            <person name="Bernardet J.-F."/>
            <person name="Hugo C."/>
            <person name="Kampfer P."/>
            <person name="Newman J.D."/>
            <person name="McQuiston J.R."/>
        </authorList>
    </citation>
    <scope>NUCLEOTIDE SEQUENCE [LARGE SCALE GENOMIC DNA]</scope>
    <source>
        <strain evidence="2 3">H3001</strain>
    </source>
</reference>
<proteinExistence type="predicted"/>
<dbReference type="EMBL" id="CP034158">
    <property type="protein sequence ID" value="AZI66170.1"/>
    <property type="molecule type" value="Genomic_DNA"/>
</dbReference>
<keyword evidence="3" id="KW-1185">Reference proteome</keyword>
<evidence type="ECO:0000313" key="2">
    <source>
        <dbReference type="EMBL" id="AZI66170.1"/>
    </source>
</evidence>
<dbReference type="RefSeq" id="WP_124756833.1">
    <property type="nucleotide sequence ID" value="NZ_CBCRWA010000005.1"/>
</dbReference>
<sequence>MFHYLYYKLYQASLKSSLRDIPEFMTAVSFGTLLSLNFITLCMLFAKLDIIPFLFANQTQGGIFAFINIILTMLYYRKKKSQSIIDSYSQEDRTERIKGSVMVAIYVAISVLLMFIVPLFRPGEL</sequence>
<feature type="transmembrane region" description="Helical" evidence="1">
    <location>
        <begin position="21"/>
        <end position="46"/>
    </location>
</feature>
<gene>
    <name evidence="2" type="ORF">EIB71_00075</name>
</gene>